<keyword evidence="1" id="KW-0732">Signal</keyword>
<comment type="caution">
    <text evidence="3">The sequence shown here is derived from an EMBL/GenBank/DDBJ whole genome shotgun (WGS) entry which is preliminary data.</text>
</comment>
<evidence type="ECO:0000313" key="4">
    <source>
        <dbReference type="Proteomes" id="UP000539957"/>
    </source>
</evidence>
<dbReference type="InterPro" id="IPR013783">
    <property type="entry name" value="Ig-like_fold"/>
</dbReference>
<dbReference type="PANTHER" id="PTHR30251">
    <property type="entry name" value="PILUS ASSEMBLY CHAPERONE"/>
    <property type="match status" value="1"/>
</dbReference>
<dbReference type="EMBL" id="JACHKY010000003">
    <property type="protein sequence ID" value="MBB4798245.1"/>
    <property type="molecule type" value="Genomic_DNA"/>
</dbReference>
<dbReference type="InterPro" id="IPR050643">
    <property type="entry name" value="Periplasmic_pilus_chap"/>
</dbReference>
<dbReference type="RefSeq" id="WP_184269574.1">
    <property type="nucleotide sequence ID" value="NZ_JACHKY010000003.1"/>
</dbReference>
<gene>
    <name evidence="3" type="ORF">HNP32_001989</name>
</gene>
<dbReference type="InterPro" id="IPR008962">
    <property type="entry name" value="PapD-like_sf"/>
</dbReference>
<keyword evidence="4" id="KW-1185">Reference proteome</keyword>
<organism evidence="3 4">
    <name type="scientific">Brevundimonas bullata</name>
    <dbReference type="NCBI Taxonomy" id="13160"/>
    <lineage>
        <taxon>Bacteria</taxon>
        <taxon>Pseudomonadati</taxon>
        <taxon>Pseudomonadota</taxon>
        <taxon>Alphaproteobacteria</taxon>
        <taxon>Caulobacterales</taxon>
        <taxon>Caulobacteraceae</taxon>
        <taxon>Brevundimonas</taxon>
    </lineage>
</organism>
<evidence type="ECO:0000256" key="1">
    <source>
        <dbReference type="SAM" id="SignalP"/>
    </source>
</evidence>
<dbReference type="GO" id="GO:0071555">
    <property type="term" value="P:cell wall organization"/>
    <property type="evidence" value="ECO:0007669"/>
    <property type="project" value="InterPro"/>
</dbReference>
<dbReference type="Gene3D" id="2.60.40.10">
    <property type="entry name" value="Immunoglobulins"/>
    <property type="match status" value="1"/>
</dbReference>
<dbReference type="Pfam" id="PF00345">
    <property type="entry name" value="PapD_N"/>
    <property type="match status" value="1"/>
</dbReference>
<feature type="domain" description="Pili assembly chaperone N-terminal" evidence="2">
    <location>
        <begin position="43"/>
        <end position="156"/>
    </location>
</feature>
<dbReference type="InterPro" id="IPR016147">
    <property type="entry name" value="Pili_assmbl_chaperone_N"/>
</dbReference>
<dbReference type="PANTHER" id="PTHR30251:SF4">
    <property type="entry name" value="SLR1668 PROTEIN"/>
    <property type="match status" value="1"/>
</dbReference>
<reference evidence="3 4" key="1">
    <citation type="submission" date="2020-08" db="EMBL/GenBank/DDBJ databases">
        <title>Functional genomics of gut bacteria from endangered species of beetles.</title>
        <authorList>
            <person name="Carlos-Shanley C."/>
        </authorList>
    </citation>
    <scope>NUCLEOTIDE SEQUENCE [LARGE SCALE GENOMIC DNA]</scope>
    <source>
        <strain evidence="3 4">S00123</strain>
    </source>
</reference>
<feature type="signal peptide" evidence="1">
    <location>
        <begin position="1"/>
        <end position="28"/>
    </location>
</feature>
<sequence>MFHHHRLAQAAAALGLALTSLTSGPAAAQSYEISPLLAELQPTASRSEQTFRVLNKSDTPIAVEAIIRQRLVSDSGQNLDGEISEDFILVPPQMVVPAQGSQTLRLRWIGEPQLERELPFRMRVRQIPVTFDAPGEGGRVTVAFSYVANIYVAPPGAASDIALTKAEPLESEGKRHLAITLENRGTKRAVIDKAELQVTGADGATSLAAGSPATEALTTQTILAGASRVFLLPWPDALTFGPITASLNAQYLIR</sequence>
<feature type="chain" id="PRO_5031076950" evidence="1">
    <location>
        <begin position="29"/>
        <end position="254"/>
    </location>
</feature>
<dbReference type="SUPFAM" id="SSF49354">
    <property type="entry name" value="PapD-like"/>
    <property type="match status" value="1"/>
</dbReference>
<dbReference type="GO" id="GO:0030288">
    <property type="term" value="C:outer membrane-bounded periplasmic space"/>
    <property type="evidence" value="ECO:0007669"/>
    <property type="project" value="InterPro"/>
</dbReference>
<name>A0A7W7N3A6_9CAUL</name>
<dbReference type="AlphaFoldDB" id="A0A7W7N3A6"/>
<evidence type="ECO:0000313" key="3">
    <source>
        <dbReference type="EMBL" id="MBB4798245.1"/>
    </source>
</evidence>
<evidence type="ECO:0000259" key="2">
    <source>
        <dbReference type="Pfam" id="PF00345"/>
    </source>
</evidence>
<dbReference type="Proteomes" id="UP000539957">
    <property type="component" value="Unassembled WGS sequence"/>
</dbReference>
<protein>
    <submittedName>
        <fullName evidence="3">Fimbrial chaperone protein</fullName>
    </submittedName>
</protein>
<proteinExistence type="predicted"/>
<accession>A0A7W7N3A6</accession>